<dbReference type="NCBIfam" id="NF045477">
    <property type="entry name" value="LPO_1073_dom"/>
    <property type="match status" value="1"/>
</dbReference>
<accession>A0A2H4VAW0</accession>
<dbReference type="AlphaFoldDB" id="A0A2H4VAW0"/>
<name>A0A2H4VAW0_9EURY</name>
<dbReference type="RefSeq" id="WP_100905227.1">
    <property type="nucleotide sequence ID" value="NZ_CP017766.1"/>
</dbReference>
<evidence type="ECO:0000313" key="1">
    <source>
        <dbReference type="EMBL" id="AUB55247.1"/>
    </source>
</evidence>
<organism evidence="1 2">
    <name type="scientific">Methanobacterium subterraneum</name>
    <dbReference type="NCBI Taxonomy" id="59277"/>
    <lineage>
        <taxon>Archaea</taxon>
        <taxon>Methanobacteriati</taxon>
        <taxon>Methanobacteriota</taxon>
        <taxon>Methanomada group</taxon>
        <taxon>Methanobacteria</taxon>
        <taxon>Methanobacteriales</taxon>
        <taxon>Methanobacteriaceae</taxon>
        <taxon>Methanobacterium</taxon>
    </lineage>
</organism>
<protein>
    <recommendedName>
        <fullName evidence="3">DUF4393 domain-containing protein</fullName>
    </recommendedName>
</protein>
<sequence length="286" mass="31893">MVVDPVNIALFSALGGAVATKFVSEAWDLGKNWLDDYFYKHQPVAQENAQKNALDFLVELGNRIQKIEENNEDDSITKEKIINSLSDPDFSALLQNALISSARTSSKDKHNLLAHIVSDRLLANPESLKALISGMVVDVVPHLSSKHLKLLGLMVVVQWKIVPIFHPSNLDASGWTAYLTESISPLIPKEEVTNMDYMHLESVSCIGISVTTRKIEALISPPDELSIQWDVDVFLKENYIGQRLNNIWSNRLKNSYLTSLGGLIGVYVQDGILGTKTDITEVYNRF</sequence>
<dbReference type="EMBL" id="CP017766">
    <property type="protein sequence ID" value="AUB55247.1"/>
    <property type="molecule type" value="Genomic_DNA"/>
</dbReference>
<dbReference type="GeneID" id="35120716"/>
<evidence type="ECO:0000313" key="2">
    <source>
        <dbReference type="Proteomes" id="UP000232806"/>
    </source>
</evidence>
<dbReference type="InterPro" id="IPR053773">
    <property type="entry name" value="Vpar_1526-like"/>
</dbReference>
<dbReference type="Proteomes" id="UP000232806">
    <property type="component" value="Chromosome"/>
</dbReference>
<proteinExistence type="predicted"/>
<evidence type="ECO:0008006" key="3">
    <source>
        <dbReference type="Google" id="ProtNLM"/>
    </source>
</evidence>
<reference evidence="1 2" key="1">
    <citation type="submission" date="2016-10" db="EMBL/GenBank/DDBJ databases">
        <title>Comparative genomics between deep and shallow subseafloor isolates.</title>
        <authorList>
            <person name="Ishii S."/>
            <person name="Miller J.R."/>
            <person name="Sutton G."/>
            <person name="Suzuki S."/>
            <person name="Methe B."/>
            <person name="Inagaki F."/>
            <person name="Imachi H."/>
        </authorList>
    </citation>
    <scope>NUCLEOTIDE SEQUENCE [LARGE SCALE GENOMIC DNA]</scope>
    <source>
        <strain evidence="1 2">MO-MB1</strain>
    </source>
</reference>
<gene>
    <name evidence="1" type="ORF">BK007_03935</name>
</gene>